<accession>A0A5R8QG21</accession>
<reference evidence="2 3" key="1">
    <citation type="submission" date="2019-05" db="EMBL/GenBank/DDBJ databases">
        <title>Culicoidintestinum kansasii gen. nov., sp. nov. from the gastrointestinal tract of the biting midge, Culicoides sonorensis.</title>
        <authorList>
            <person name="Neupane S."/>
            <person name="Ghosh A."/>
            <person name="Gunther S."/>
            <person name="Martin K."/>
            <person name="Zurek L."/>
        </authorList>
    </citation>
    <scope>NUCLEOTIDE SEQUENCE [LARGE SCALE GENOMIC DNA]</scope>
    <source>
        <strain evidence="2 3">CS-1</strain>
    </source>
</reference>
<sequence length="73" mass="7998">MNIFLIFIINCGALLLLGGAYYVFVSIDNDDVRAQLAGADSSKRKQIKNIEFILLCGCLFMMTGSVCLAFILS</sequence>
<dbReference type="InParanoid" id="A0A5R8QG21"/>
<evidence type="ECO:0000313" key="3">
    <source>
        <dbReference type="Proteomes" id="UP000306912"/>
    </source>
</evidence>
<gene>
    <name evidence="2" type="ORF">FEZ08_03720</name>
</gene>
<keyword evidence="1" id="KW-0812">Transmembrane</keyword>
<dbReference type="RefSeq" id="WP_138190371.1">
    <property type="nucleotide sequence ID" value="NZ_VBWP01000002.1"/>
</dbReference>
<dbReference type="EMBL" id="VBWP01000002">
    <property type="protein sequence ID" value="TLG76734.1"/>
    <property type="molecule type" value="Genomic_DNA"/>
</dbReference>
<comment type="caution">
    <text evidence="2">The sequence shown here is derived from an EMBL/GenBank/DDBJ whole genome shotgun (WGS) entry which is preliminary data.</text>
</comment>
<evidence type="ECO:0000256" key="1">
    <source>
        <dbReference type="SAM" id="Phobius"/>
    </source>
</evidence>
<evidence type="ECO:0000313" key="2">
    <source>
        <dbReference type="EMBL" id="TLG76734.1"/>
    </source>
</evidence>
<protein>
    <submittedName>
        <fullName evidence="2">Uncharacterized protein</fullName>
    </submittedName>
</protein>
<name>A0A5R8QG21_9FIRM</name>
<dbReference type="Proteomes" id="UP000306912">
    <property type="component" value="Unassembled WGS sequence"/>
</dbReference>
<organism evidence="2 3">
    <name type="scientific">Culicoidibacter larvae</name>
    <dbReference type="NCBI Taxonomy" id="2579976"/>
    <lineage>
        <taxon>Bacteria</taxon>
        <taxon>Bacillati</taxon>
        <taxon>Bacillota</taxon>
        <taxon>Culicoidibacteria</taxon>
        <taxon>Culicoidibacterales</taxon>
        <taxon>Culicoidibacteraceae</taxon>
        <taxon>Culicoidibacter</taxon>
    </lineage>
</organism>
<feature type="transmembrane region" description="Helical" evidence="1">
    <location>
        <begin position="6"/>
        <end position="25"/>
    </location>
</feature>
<proteinExistence type="predicted"/>
<feature type="transmembrane region" description="Helical" evidence="1">
    <location>
        <begin position="52"/>
        <end position="72"/>
    </location>
</feature>
<keyword evidence="3" id="KW-1185">Reference proteome</keyword>
<keyword evidence="1" id="KW-1133">Transmembrane helix</keyword>
<dbReference type="AlphaFoldDB" id="A0A5R8QG21"/>
<keyword evidence="1" id="KW-0472">Membrane</keyword>